<evidence type="ECO:0008006" key="5">
    <source>
        <dbReference type="Google" id="ProtNLM"/>
    </source>
</evidence>
<feature type="compositionally biased region" description="Basic and acidic residues" evidence="1">
    <location>
        <begin position="48"/>
        <end position="58"/>
    </location>
</feature>
<reference evidence="3 4" key="1">
    <citation type="submission" date="2015-08" db="EMBL/GenBank/DDBJ databases">
        <authorList>
            <person name="Babu N.S."/>
            <person name="Beckwith C.J."/>
            <person name="Beseler K.G."/>
            <person name="Brison A."/>
            <person name="Carone J.V."/>
            <person name="Caskin T.P."/>
            <person name="Diamond M."/>
            <person name="Durham M.E."/>
            <person name="Foxe J.M."/>
            <person name="Go M."/>
            <person name="Henderson B.A."/>
            <person name="Jones I.B."/>
            <person name="McGettigan J.A."/>
            <person name="Micheletti S.J."/>
            <person name="Nasrallah M.E."/>
            <person name="Ortiz D."/>
            <person name="Piller C.R."/>
            <person name="Privatt S.R."/>
            <person name="Schneider S.L."/>
            <person name="Sharp S."/>
            <person name="Smith T.C."/>
            <person name="Stanton J.D."/>
            <person name="Ullery H.E."/>
            <person name="Wilson R.J."/>
            <person name="Serrano M.G."/>
            <person name="Buck G."/>
            <person name="Lee V."/>
            <person name="Wang Y."/>
            <person name="Carvalho R."/>
            <person name="Voegtly L."/>
            <person name="Shi R."/>
            <person name="Duckworth R."/>
            <person name="Johnson A."/>
            <person name="Loviza R."/>
            <person name="Walstead R."/>
            <person name="Shah Z."/>
            <person name="Kiflezghi M."/>
            <person name="Wade K."/>
            <person name="Ball S.L."/>
            <person name="Bradley K.W."/>
            <person name="Asai D.J."/>
            <person name="Bowman C.A."/>
            <person name="Russell D.A."/>
            <person name="Pope W.H."/>
            <person name="Jacobs-Sera D."/>
            <person name="Hendrix R.W."/>
            <person name="Hatfull G.F."/>
        </authorList>
    </citation>
    <scope>NUCLEOTIDE SEQUENCE [LARGE SCALE GENOMIC DNA]</scope>
    <source>
        <strain evidence="3 4">DSM 27648</strain>
    </source>
</reference>
<name>A0A0K1Q8E9_9BACT</name>
<evidence type="ECO:0000313" key="4">
    <source>
        <dbReference type="Proteomes" id="UP000064967"/>
    </source>
</evidence>
<accession>A0A0K1Q8E9</accession>
<organism evidence="3 4">
    <name type="scientific">Labilithrix luteola</name>
    <dbReference type="NCBI Taxonomy" id="1391654"/>
    <lineage>
        <taxon>Bacteria</taxon>
        <taxon>Pseudomonadati</taxon>
        <taxon>Myxococcota</taxon>
        <taxon>Polyangia</taxon>
        <taxon>Polyangiales</taxon>
        <taxon>Labilitrichaceae</taxon>
        <taxon>Labilithrix</taxon>
    </lineage>
</organism>
<evidence type="ECO:0000256" key="2">
    <source>
        <dbReference type="SAM" id="SignalP"/>
    </source>
</evidence>
<proteinExistence type="predicted"/>
<feature type="compositionally biased region" description="Low complexity" evidence="1">
    <location>
        <begin position="27"/>
        <end position="46"/>
    </location>
</feature>
<gene>
    <name evidence="3" type="ORF">AKJ09_08749</name>
</gene>
<dbReference type="Proteomes" id="UP000064967">
    <property type="component" value="Chromosome"/>
</dbReference>
<protein>
    <recommendedName>
        <fullName evidence="5">Outer membrane protein beta-barrel domain-containing protein</fullName>
    </recommendedName>
</protein>
<feature type="signal peptide" evidence="2">
    <location>
        <begin position="1"/>
        <end position="27"/>
    </location>
</feature>
<dbReference type="AlphaFoldDB" id="A0A0K1Q8E9"/>
<feature type="chain" id="PRO_5005466789" description="Outer membrane protein beta-barrel domain-containing protein" evidence="2">
    <location>
        <begin position="28"/>
        <end position="231"/>
    </location>
</feature>
<keyword evidence="2" id="KW-0732">Signal</keyword>
<keyword evidence="4" id="KW-1185">Reference proteome</keyword>
<evidence type="ECO:0000256" key="1">
    <source>
        <dbReference type="SAM" id="MobiDB-lite"/>
    </source>
</evidence>
<feature type="region of interest" description="Disordered" evidence="1">
    <location>
        <begin position="27"/>
        <end position="58"/>
    </location>
</feature>
<dbReference type="KEGG" id="llu:AKJ09_08749"/>
<sequence>MRIASFLLSSAMFSALSMALFAGEAHAQDTAPGGAPPAAVAQTPAPREQPKVEDSDDDYKHFTVGLNPLGVAIGRYSLQGEYLPAKHHAITLNPFFAHAPVTVTVNGQDVDAGSLNGFGGELGYRFYTGSKGSNGFFVGPSFLFASYSQSAPTGTNTSAQASSDSFTSIGGALDIGGQAIIGPGVVVGGGFGLQYTSTSKDINTDNLNLASAIIAGGGVRPRFLLTVAYAF</sequence>
<evidence type="ECO:0000313" key="3">
    <source>
        <dbReference type="EMBL" id="AKV02086.1"/>
    </source>
</evidence>
<dbReference type="EMBL" id="CP012333">
    <property type="protein sequence ID" value="AKV02086.1"/>
    <property type="molecule type" value="Genomic_DNA"/>
</dbReference>